<evidence type="ECO:0000313" key="3">
    <source>
        <dbReference type="Proteomes" id="UP000308768"/>
    </source>
</evidence>
<feature type="region of interest" description="Disordered" evidence="1">
    <location>
        <begin position="21"/>
        <end position="54"/>
    </location>
</feature>
<protein>
    <submittedName>
        <fullName evidence="2">Uncharacterized protein</fullName>
    </submittedName>
</protein>
<dbReference type="AlphaFoldDB" id="A0A4U0WXJ8"/>
<dbReference type="Proteomes" id="UP000308768">
    <property type="component" value="Unassembled WGS sequence"/>
</dbReference>
<organism evidence="2 3">
    <name type="scientific">Cryomyces minteri</name>
    <dbReference type="NCBI Taxonomy" id="331657"/>
    <lineage>
        <taxon>Eukaryota</taxon>
        <taxon>Fungi</taxon>
        <taxon>Dikarya</taxon>
        <taxon>Ascomycota</taxon>
        <taxon>Pezizomycotina</taxon>
        <taxon>Dothideomycetes</taxon>
        <taxon>Dothideomycetes incertae sedis</taxon>
        <taxon>Cryomyces</taxon>
    </lineage>
</organism>
<feature type="compositionally biased region" description="Pro residues" evidence="1">
    <location>
        <begin position="396"/>
        <end position="408"/>
    </location>
</feature>
<dbReference type="Gene3D" id="2.30.30.700">
    <property type="entry name" value="SLA1 homology domain 1"/>
    <property type="match status" value="1"/>
</dbReference>
<feature type="region of interest" description="Disordered" evidence="1">
    <location>
        <begin position="344"/>
        <end position="513"/>
    </location>
</feature>
<dbReference type="STRING" id="331657.A0A4U0WXJ8"/>
<evidence type="ECO:0000313" key="2">
    <source>
        <dbReference type="EMBL" id="TKA68502.1"/>
    </source>
</evidence>
<accession>A0A4U0WXJ8</accession>
<reference evidence="2 3" key="1">
    <citation type="submission" date="2017-03" db="EMBL/GenBank/DDBJ databases">
        <title>Genomes of endolithic fungi from Antarctica.</title>
        <authorList>
            <person name="Coleine C."/>
            <person name="Masonjones S."/>
            <person name="Stajich J.E."/>
        </authorList>
    </citation>
    <scope>NUCLEOTIDE SEQUENCE [LARGE SCALE GENOMIC DNA]</scope>
    <source>
        <strain evidence="2 3">CCFEE 5187</strain>
    </source>
</reference>
<evidence type="ECO:0000256" key="1">
    <source>
        <dbReference type="SAM" id="MobiDB-lite"/>
    </source>
</evidence>
<dbReference type="EMBL" id="NAJN01000813">
    <property type="protein sequence ID" value="TKA68502.1"/>
    <property type="molecule type" value="Genomic_DNA"/>
</dbReference>
<feature type="compositionally biased region" description="Polar residues" evidence="1">
    <location>
        <begin position="441"/>
        <end position="457"/>
    </location>
</feature>
<feature type="compositionally biased region" description="Polar residues" evidence="1">
    <location>
        <begin position="501"/>
        <end position="513"/>
    </location>
</feature>
<comment type="caution">
    <text evidence="2">The sequence shown here is derived from an EMBL/GenBank/DDBJ whole genome shotgun (WGS) entry which is preliminary data.</text>
</comment>
<gene>
    <name evidence="2" type="ORF">B0A49_07661</name>
</gene>
<proteinExistence type="predicted"/>
<name>A0A4U0WXJ8_9PEZI</name>
<feature type="compositionally biased region" description="Polar residues" evidence="1">
    <location>
        <begin position="465"/>
        <end position="485"/>
    </location>
</feature>
<feature type="region of interest" description="Disordered" evidence="1">
    <location>
        <begin position="196"/>
        <end position="236"/>
    </location>
</feature>
<feature type="compositionally biased region" description="Polar residues" evidence="1">
    <location>
        <begin position="363"/>
        <end position="381"/>
    </location>
</feature>
<dbReference type="OrthoDB" id="3644235at2759"/>
<sequence length="758" mass="81424">MAEPTANGDSQEVLKTTFCTSSTESVPVEDGGSGEVTAVTPSEAPIEASEEKSEVNGATIFKVVTEQQSQTEAPRARIYDKPALPLSEIEAPVVGFHADTPHESEEVVALATKGATKIQKDVQKGTKLTGQQELNSLSTVLSSSDPDHRAWPEETVTYPAAAPSSQYVAEHLHFRTVPGETPQNKLPTTFNAFSSVNKEEHDPQPTANSSPTSLTKDEPAVPQERQANRQELDSLSTGFSSFDLDKRAWPEDTVADSAAALRSQSLAENLPSHTCPGEERLDVTSTTTVPLPNVSEKDHAQQPSTKVFLTSATTYNPVTPQNRKAAHDYGAGIVKGYIDIIDLTSDDVSPTPPTAKKQRQNKEQGNTQNSQRGIATKQAVSGGNVVQPARTREDPPTPAAPSLKPPPSVSQMPTAAVSAARPASTPRKPLGLWDIPEIPPSSLTKQLPSTPSKSPGTAQVHKHITAQTSRNTSATNLSPTKTPSRTPAAINPATPAYKKSVATTRSATPSPVVNRNKTISRVGVQYTDLAKFSIKPPYWLSWTAKEYADFAEALTASFDPIPFATANGKTIEEVRSVFTSLVRNPLWDASEASRRGKTGMQQLFESHNKFGTPIRKWGKDTGKIAMGELLGLEDERVVLMTKSGEEATCSIHDLSADDMKYLDGILNQQDKEYLRSIQLEKNSQAADGSPSKRKFDAVDNTDSAALAKDGIAVSKISELGRVQTGTFSKGKRISGGITKSLTASKAIQEDRPKCVTKS</sequence>
<feature type="compositionally biased region" description="Polar residues" evidence="1">
    <location>
        <begin position="205"/>
        <end position="214"/>
    </location>
</feature>
<keyword evidence="3" id="KW-1185">Reference proteome</keyword>